<keyword evidence="3" id="KW-1185">Reference proteome</keyword>
<evidence type="ECO:0000313" key="3">
    <source>
        <dbReference type="Proteomes" id="UP000324832"/>
    </source>
</evidence>
<dbReference type="Pfam" id="PF12937">
    <property type="entry name" value="F-box-like"/>
    <property type="match status" value="1"/>
</dbReference>
<dbReference type="EMBL" id="FZQP02004100">
    <property type="protein sequence ID" value="VVC99366.1"/>
    <property type="molecule type" value="Genomic_DNA"/>
</dbReference>
<evidence type="ECO:0000313" key="2">
    <source>
        <dbReference type="EMBL" id="VVC99366.1"/>
    </source>
</evidence>
<dbReference type="SMART" id="SM00256">
    <property type="entry name" value="FBOX"/>
    <property type="match status" value="1"/>
</dbReference>
<name>A0A5E4QR47_9NEOP</name>
<evidence type="ECO:0000259" key="1">
    <source>
        <dbReference type="PROSITE" id="PS50181"/>
    </source>
</evidence>
<dbReference type="InterPro" id="IPR036047">
    <property type="entry name" value="F-box-like_dom_sf"/>
</dbReference>
<protein>
    <recommendedName>
        <fullName evidence="1">F-box domain-containing protein</fullName>
    </recommendedName>
</protein>
<gene>
    <name evidence="2" type="ORF">LSINAPIS_LOCUS10257</name>
</gene>
<dbReference type="AlphaFoldDB" id="A0A5E4QR47"/>
<dbReference type="Proteomes" id="UP000324832">
    <property type="component" value="Unassembled WGS sequence"/>
</dbReference>
<dbReference type="SUPFAM" id="SSF81383">
    <property type="entry name" value="F-box domain"/>
    <property type="match status" value="1"/>
</dbReference>
<reference evidence="2 3" key="1">
    <citation type="submission" date="2017-07" db="EMBL/GenBank/DDBJ databases">
        <authorList>
            <person name="Talla V."/>
            <person name="Backstrom N."/>
        </authorList>
    </citation>
    <scope>NUCLEOTIDE SEQUENCE [LARGE SCALE GENOMIC DNA]</scope>
</reference>
<sequence>MQYFTNIPTEVTQLIFSYLRPKQLALCREVCSTWKQIVDFIFEHETLQYAHENISKLQFDLKGIQNIQVVKDGIVGVLTDCGLDYYDICSLEYSNRPPIGHPLSVYRKKSDNSLDQNTSALFGYVYYFMLNNNILYYMTMTKEICVCSLNDNKLKSEPYFDSKLNCLSLGFTEHLNVITYGGDIYSIINKSAELQCRVHCSQMCFIYCTNTIC</sequence>
<dbReference type="PROSITE" id="PS50181">
    <property type="entry name" value="FBOX"/>
    <property type="match status" value="1"/>
</dbReference>
<organism evidence="2 3">
    <name type="scientific">Leptidea sinapis</name>
    <dbReference type="NCBI Taxonomy" id="189913"/>
    <lineage>
        <taxon>Eukaryota</taxon>
        <taxon>Metazoa</taxon>
        <taxon>Ecdysozoa</taxon>
        <taxon>Arthropoda</taxon>
        <taxon>Hexapoda</taxon>
        <taxon>Insecta</taxon>
        <taxon>Pterygota</taxon>
        <taxon>Neoptera</taxon>
        <taxon>Endopterygota</taxon>
        <taxon>Lepidoptera</taxon>
        <taxon>Glossata</taxon>
        <taxon>Ditrysia</taxon>
        <taxon>Papilionoidea</taxon>
        <taxon>Pieridae</taxon>
        <taxon>Dismorphiinae</taxon>
        <taxon>Leptidea</taxon>
    </lineage>
</organism>
<proteinExistence type="predicted"/>
<dbReference type="InterPro" id="IPR001810">
    <property type="entry name" value="F-box_dom"/>
</dbReference>
<dbReference type="Gene3D" id="1.20.1280.50">
    <property type="match status" value="1"/>
</dbReference>
<feature type="domain" description="F-box" evidence="1">
    <location>
        <begin position="1"/>
        <end position="45"/>
    </location>
</feature>
<accession>A0A5E4QR47</accession>